<dbReference type="Proteomes" id="UP000770661">
    <property type="component" value="Unassembled WGS sequence"/>
</dbReference>
<organism evidence="3 4">
    <name type="scientific">Chionoecetes opilio</name>
    <name type="common">Atlantic snow crab</name>
    <name type="synonym">Cancer opilio</name>
    <dbReference type="NCBI Taxonomy" id="41210"/>
    <lineage>
        <taxon>Eukaryota</taxon>
        <taxon>Metazoa</taxon>
        <taxon>Ecdysozoa</taxon>
        <taxon>Arthropoda</taxon>
        <taxon>Crustacea</taxon>
        <taxon>Multicrustacea</taxon>
        <taxon>Malacostraca</taxon>
        <taxon>Eumalacostraca</taxon>
        <taxon>Eucarida</taxon>
        <taxon>Decapoda</taxon>
        <taxon>Pleocyemata</taxon>
        <taxon>Brachyura</taxon>
        <taxon>Eubrachyura</taxon>
        <taxon>Majoidea</taxon>
        <taxon>Majidae</taxon>
        <taxon>Chionoecetes</taxon>
    </lineage>
</organism>
<proteinExistence type="predicted"/>
<keyword evidence="2" id="KW-0732">Signal</keyword>
<reference evidence="3" key="1">
    <citation type="submission" date="2020-07" db="EMBL/GenBank/DDBJ databases">
        <title>The High-quality genome of the commercially important snow crab, Chionoecetes opilio.</title>
        <authorList>
            <person name="Jeong J.-H."/>
            <person name="Ryu S."/>
        </authorList>
    </citation>
    <scope>NUCLEOTIDE SEQUENCE</scope>
    <source>
        <strain evidence="3">MADBK_172401_WGS</strain>
        <tissue evidence="3">Digestive gland</tissue>
    </source>
</reference>
<evidence type="ECO:0000256" key="1">
    <source>
        <dbReference type="SAM" id="MobiDB-lite"/>
    </source>
</evidence>
<dbReference type="AlphaFoldDB" id="A0A8J4XYL0"/>
<name>A0A8J4XYL0_CHIOP</name>
<gene>
    <name evidence="3" type="ORF">GWK47_011759</name>
</gene>
<sequence length="148" mass="16319">MWWWSMVVVFVALVAGCSWERQTLARHHRPHEKGSEAVPLPAPGVTEEAASEARGRGQQNEPPMQDTAASWDVKYTEGEDVLEEAGEQVLPLQEPDPVRDQNSRQTHITTDAGEDEEANCLVRRNLLVPRCSWSGCGQEPGSATSPTT</sequence>
<feature type="region of interest" description="Disordered" evidence="1">
    <location>
        <begin position="27"/>
        <end position="116"/>
    </location>
</feature>
<dbReference type="EMBL" id="JACEEZ010019629">
    <property type="protein sequence ID" value="KAG0715536.1"/>
    <property type="molecule type" value="Genomic_DNA"/>
</dbReference>
<protein>
    <submittedName>
        <fullName evidence="3">Uncharacterized protein</fullName>
    </submittedName>
</protein>
<evidence type="ECO:0000313" key="3">
    <source>
        <dbReference type="EMBL" id="KAG0715536.1"/>
    </source>
</evidence>
<evidence type="ECO:0000313" key="4">
    <source>
        <dbReference type="Proteomes" id="UP000770661"/>
    </source>
</evidence>
<feature type="chain" id="PRO_5035181522" evidence="2">
    <location>
        <begin position="20"/>
        <end position="148"/>
    </location>
</feature>
<keyword evidence="4" id="KW-1185">Reference proteome</keyword>
<feature type="signal peptide" evidence="2">
    <location>
        <begin position="1"/>
        <end position="19"/>
    </location>
</feature>
<comment type="caution">
    <text evidence="3">The sequence shown here is derived from an EMBL/GenBank/DDBJ whole genome shotgun (WGS) entry which is preliminary data.</text>
</comment>
<evidence type="ECO:0000256" key="2">
    <source>
        <dbReference type="SAM" id="SignalP"/>
    </source>
</evidence>
<accession>A0A8J4XYL0</accession>